<evidence type="ECO:0000256" key="1">
    <source>
        <dbReference type="ARBA" id="ARBA00001974"/>
    </source>
</evidence>
<feature type="domain" description="FAD-binding" evidence="7">
    <location>
        <begin position="2"/>
        <end position="203"/>
    </location>
</feature>
<keyword evidence="2" id="KW-0285">Flavoprotein</keyword>
<sequence>MTIVVVGAGIGGLAVAAALARRGVNCVVLERSPSFSDGAGIQIAPNGAAVLQRLGVVLRPAARPVERQIRRWRDDSLIASVDLGEAYYTLRRSVLHRQLLAGVDVRPGVGCTGVNDRGDHVVVSLGDGTRMTADAVIGADGLRSVVRRAVVSDRLRPSGFTAYRAVVPATLDRVVVRLGPGSHLVSYPLGDGSMNVVAVVPTDVPLLEAFDGWHPAARDLLVGPFQRHELFDRPRAAWRRGRILLVGDAAHPMLPFVAQGACQALEDAEALAADLGGYPGARPARVARVAAAGLAAARDYHLPDGPSQRVRDLNQWARVPPAPPGTRSPASERSAAGGS</sequence>
<dbReference type="Gene3D" id="3.50.50.60">
    <property type="entry name" value="FAD/NAD(P)-binding domain"/>
    <property type="match status" value="1"/>
</dbReference>
<keyword evidence="9" id="KW-1185">Reference proteome</keyword>
<dbReference type="SUPFAM" id="SSF54373">
    <property type="entry name" value="FAD-linked reductases, C-terminal domain"/>
    <property type="match status" value="1"/>
</dbReference>
<dbReference type="InterPro" id="IPR002938">
    <property type="entry name" value="FAD-bd"/>
</dbReference>
<dbReference type="EMBL" id="JAENHP010000003">
    <property type="protein sequence ID" value="MBM2616010.1"/>
    <property type="molecule type" value="Genomic_DNA"/>
</dbReference>
<keyword evidence="4" id="KW-0560">Oxidoreductase</keyword>
<dbReference type="PANTHER" id="PTHR13789">
    <property type="entry name" value="MONOOXYGENASE"/>
    <property type="match status" value="1"/>
</dbReference>
<comment type="cofactor">
    <cofactor evidence="1">
        <name>FAD</name>
        <dbReference type="ChEBI" id="CHEBI:57692"/>
    </cofactor>
</comment>
<evidence type="ECO:0000313" key="9">
    <source>
        <dbReference type="Proteomes" id="UP000632138"/>
    </source>
</evidence>
<accession>A0ABS2A8D7</accession>
<evidence type="ECO:0000256" key="6">
    <source>
        <dbReference type="SAM" id="MobiDB-lite"/>
    </source>
</evidence>
<dbReference type="Pfam" id="PF01494">
    <property type="entry name" value="FAD_binding_3"/>
    <property type="match status" value="2"/>
</dbReference>
<dbReference type="Proteomes" id="UP000632138">
    <property type="component" value="Unassembled WGS sequence"/>
</dbReference>
<proteinExistence type="predicted"/>
<evidence type="ECO:0000256" key="5">
    <source>
        <dbReference type="ARBA" id="ARBA00023033"/>
    </source>
</evidence>
<dbReference type="InterPro" id="IPR050493">
    <property type="entry name" value="FAD-dep_Monooxygenase_BioMet"/>
</dbReference>
<dbReference type="PANTHER" id="PTHR13789:SF318">
    <property type="entry name" value="GERANYLGERANYL DIPHOSPHATE REDUCTASE"/>
    <property type="match status" value="1"/>
</dbReference>
<dbReference type="InterPro" id="IPR036188">
    <property type="entry name" value="FAD/NAD-bd_sf"/>
</dbReference>
<keyword evidence="3" id="KW-0274">FAD</keyword>
<evidence type="ECO:0000256" key="3">
    <source>
        <dbReference type="ARBA" id="ARBA00022827"/>
    </source>
</evidence>
<evidence type="ECO:0000256" key="2">
    <source>
        <dbReference type="ARBA" id="ARBA00022630"/>
    </source>
</evidence>
<evidence type="ECO:0000259" key="7">
    <source>
        <dbReference type="Pfam" id="PF01494"/>
    </source>
</evidence>
<dbReference type="SUPFAM" id="SSF51905">
    <property type="entry name" value="FAD/NAD(P)-binding domain"/>
    <property type="match status" value="1"/>
</dbReference>
<comment type="caution">
    <text evidence="8">The sequence shown here is derived from an EMBL/GenBank/DDBJ whole genome shotgun (WGS) entry which is preliminary data.</text>
</comment>
<keyword evidence="5 8" id="KW-0503">Monooxygenase</keyword>
<evidence type="ECO:0000313" key="8">
    <source>
        <dbReference type="EMBL" id="MBM2616010.1"/>
    </source>
</evidence>
<dbReference type="PRINTS" id="PR00420">
    <property type="entry name" value="RNGMNOXGNASE"/>
</dbReference>
<dbReference type="GO" id="GO:0004497">
    <property type="term" value="F:monooxygenase activity"/>
    <property type="evidence" value="ECO:0007669"/>
    <property type="project" value="UniProtKB-KW"/>
</dbReference>
<feature type="region of interest" description="Disordered" evidence="6">
    <location>
        <begin position="301"/>
        <end position="339"/>
    </location>
</feature>
<name>A0ABS2A8D7_9ACTN</name>
<gene>
    <name evidence="8" type="ORF">JIG36_10625</name>
</gene>
<organism evidence="8 9">
    <name type="scientific">Paractinoplanes ovalisporus</name>
    <dbReference type="NCBI Taxonomy" id="2810368"/>
    <lineage>
        <taxon>Bacteria</taxon>
        <taxon>Bacillati</taxon>
        <taxon>Actinomycetota</taxon>
        <taxon>Actinomycetes</taxon>
        <taxon>Micromonosporales</taxon>
        <taxon>Micromonosporaceae</taxon>
        <taxon>Paractinoplanes</taxon>
    </lineage>
</organism>
<protein>
    <submittedName>
        <fullName evidence="8">FAD-dependent monooxygenase</fullName>
    </submittedName>
</protein>
<evidence type="ECO:0000256" key="4">
    <source>
        <dbReference type="ARBA" id="ARBA00023002"/>
    </source>
</evidence>
<feature type="domain" description="FAD-binding" evidence="7">
    <location>
        <begin position="231"/>
        <end position="275"/>
    </location>
</feature>
<reference evidence="8 9" key="1">
    <citation type="submission" date="2021-01" db="EMBL/GenBank/DDBJ databases">
        <title>Actinoplanes sp. nov. LDG1-06 isolated from lichen.</title>
        <authorList>
            <person name="Saeng-In P."/>
            <person name="Phongsopitanun W."/>
            <person name="Kanchanasin P."/>
            <person name="Yuki M."/>
            <person name="Kudo T."/>
            <person name="Ohkuma M."/>
            <person name="Tanasupawat S."/>
        </authorList>
    </citation>
    <scope>NUCLEOTIDE SEQUENCE [LARGE SCALE GENOMIC DNA]</scope>
    <source>
        <strain evidence="8 9">LDG1-06</strain>
    </source>
</reference>
<dbReference type="RefSeq" id="WP_203375936.1">
    <property type="nucleotide sequence ID" value="NZ_JAENHP010000003.1"/>
</dbReference>